<keyword evidence="4" id="KW-0808">Transferase</keyword>
<organism evidence="11 12">
    <name type="scientific">Ramazzottius varieornatus</name>
    <name type="common">Water bear</name>
    <name type="synonym">Tardigrade</name>
    <dbReference type="NCBI Taxonomy" id="947166"/>
    <lineage>
        <taxon>Eukaryota</taxon>
        <taxon>Metazoa</taxon>
        <taxon>Ecdysozoa</taxon>
        <taxon>Tardigrada</taxon>
        <taxon>Eutardigrada</taxon>
        <taxon>Parachela</taxon>
        <taxon>Hypsibioidea</taxon>
        <taxon>Ramazzottiidae</taxon>
        <taxon>Ramazzottius</taxon>
    </lineage>
</organism>
<evidence type="ECO:0000313" key="12">
    <source>
        <dbReference type="Proteomes" id="UP000186922"/>
    </source>
</evidence>
<dbReference type="InterPro" id="IPR002659">
    <property type="entry name" value="Glyco_trans_31"/>
</dbReference>
<dbReference type="AlphaFoldDB" id="A0A1D1UWP4"/>
<comment type="subcellular location">
    <subcellularLocation>
        <location evidence="1 10">Golgi apparatus membrane</location>
        <topology evidence="1 10">Single-pass type II membrane protein</topology>
    </subcellularLocation>
</comment>
<keyword evidence="5" id="KW-0812">Transmembrane</keyword>
<evidence type="ECO:0000256" key="7">
    <source>
        <dbReference type="ARBA" id="ARBA00022989"/>
    </source>
</evidence>
<dbReference type="GO" id="GO:0016758">
    <property type="term" value="F:hexosyltransferase activity"/>
    <property type="evidence" value="ECO:0007669"/>
    <property type="project" value="InterPro"/>
</dbReference>
<proteinExistence type="inferred from homology"/>
<keyword evidence="12" id="KW-1185">Reference proteome</keyword>
<dbReference type="PANTHER" id="PTHR11214:SF3">
    <property type="entry name" value="BETA-1,3-GALACTOSYLTRANSFERASE 6"/>
    <property type="match status" value="1"/>
</dbReference>
<dbReference type="Proteomes" id="UP000186922">
    <property type="component" value="Unassembled WGS sequence"/>
</dbReference>
<reference evidence="11 12" key="1">
    <citation type="journal article" date="2016" name="Nat. Commun.">
        <title>Extremotolerant tardigrade genome and improved radiotolerance of human cultured cells by tardigrade-unique protein.</title>
        <authorList>
            <person name="Hashimoto T."/>
            <person name="Horikawa D.D."/>
            <person name="Saito Y."/>
            <person name="Kuwahara H."/>
            <person name="Kozuka-Hata H."/>
            <person name="Shin-I T."/>
            <person name="Minakuchi Y."/>
            <person name="Ohishi K."/>
            <person name="Motoyama A."/>
            <person name="Aizu T."/>
            <person name="Enomoto A."/>
            <person name="Kondo K."/>
            <person name="Tanaka S."/>
            <person name="Hara Y."/>
            <person name="Koshikawa S."/>
            <person name="Sagara H."/>
            <person name="Miura T."/>
            <person name="Yokobori S."/>
            <person name="Miyagawa K."/>
            <person name="Suzuki Y."/>
            <person name="Kubo T."/>
            <person name="Oyama M."/>
            <person name="Kohara Y."/>
            <person name="Fujiyama A."/>
            <person name="Arakawa K."/>
            <person name="Katayama T."/>
            <person name="Toyoda A."/>
            <person name="Kunieda T."/>
        </authorList>
    </citation>
    <scope>NUCLEOTIDE SEQUENCE [LARGE SCALE GENOMIC DNA]</scope>
    <source>
        <strain evidence="11 12">YOKOZUNA-1</strain>
    </source>
</reference>
<keyword evidence="7" id="KW-1133">Transmembrane helix</keyword>
<keyword evidence="8 10" id="KW-0333">Golgi apparatus</keyword>
<evidence type="ECO:0000256" key="5">
    <source>
        <dbReference type="ARBA" id="ARBA00022692"/>
    </source>
</evidence>
<dbReference type="Pfam" id="PF01762">
    <property type="entry name" value="Galactosyl_T"/>
    <property type="match status" value="1"/>
</dbReference>
<gene>
    <name evidence="11" type="primary">RvY_05774-1</name>
    <name evidence="11" type="synonym">RvY_05774.1</name>
    <name evidence="11" type="ORF">RvY_05774</name>
</gene>
<evidence type="ECO:0000313" key="11">
    <source>
        <dbReference type="EMBL" id="GAU93911.1"/>
    </source>
</evidence>
<evidence type="ECO:0000256" key="2">
    <source>
        <dbReference type="ARBA" id="ARBA00008661"/>
    </source>
</evidence>
<evidence type="ECO:0000256" key="4">
    <source>
        <dbReference type="ARBA" id="ARBA00022679"/>
    </source>
</evidence>
<dbReference type="Gene3D" id="3.90.550.50">
    <property type="match status" value="1"/>
</dbReference>
<dbReference type="OrthoDB" id="2139606at2759"/>
<keyword evidence="3 10" id="KW-0328">Glycosyltransferase</keyword>
<evidence type="ECO:0000256" key="9">
    <source>
        <dbReference type="ARBA" id="ARBA00023136"/>
    </source>
</evidence>
<evidence type="ECO:0000256" key="8">
    <source>
        <dbReference type="ARBA" id="ARBA00023034"/>
    </source>
</evidence>
<name>A0A1D1UWP4_RAMVA</name>
<evidence type="ECO:0000256" key="1">
    <source>
        <dbReference type="ARBA" id="ARBA00004323"/>
    </source>
</evidence>
<accession>A0A1D1UWP4</accession>
<dbReference type="GO" id="GO:0006493">
    <property type="term" value="P:protein O-linked glycosylation"/>
    <property type="evidence" value="ECO:0007669"/>
    <property type="project" value="TreeGrafter"/>
</dbReference>
<evidence type="ECO:0000256" key="10">
    <source>
        <dbReference type="RuleBase" id="RU363063"/>
    </source>
</evidence>
<comment type="caution">
    <text evidence="11">The sequence shown here is derived from an EMBL/GenBank/DDBJ whole genome shotgun (WGS) entry which is preliminary data.</text>
</comment>
<protein>
    <recommendedName>
        <fullName evidence="10">Hexosyltransferase</fullName>
        <ecNumber evidence="10">2.4.1.-</ecNumber>
    </recommendedName>
</protein>
<dbReference type="PANTHER" id="PTHR11214">
    <property type="entry name" value="BETA-1,3-N-ACETYLGLUCOSAMINYLTRANSFERASE"/>
    <property type="match status" value="1"/>
</dbReference>
<sequence>MILFVSSRPKDAEMRLSIRSTWGATAKTCRIVVVFGFGAVDSDTLQDEIAKEGRVFGDILQFQDIRDSYRNQTRIVLTFYEWARLNCNQTEYVAKADDDTWINLPLVLSSLESIKARSFIAGYWFPPGTSVMRTPEHAQWLSREERLDDYYPAYCSGILYVIPTRMVSAVLNTAATMQIHWIDDAFITGDPPEVPDAGDVITKINKDSARAKKEKKREAIVRYGLTGWLTLPYNQSATSLCRLLLKSTIMHRINSYTKQALYNLSCLQEQHSCRN</sequence>
<evidence type="ECO:0000256" key="6">
    <source>
        <dbReference type="ARBA" id="ARBA00022968"/>
    </source>
</evidence>
<dbReference type="STRING" id="947166.A0A1D1UWP4"/>
<dbReference type="GO" id="GO:0000139">
    <property type="term" value="C:Golgi membrane"/>
    <property type="evidence" value="ECO:0007669"/>
    <property type="project" value="UniProtKB-SubCell"/>
</dbReference>
<comment type="similarity">
    <text evidence="2 10">Belongs to the glycosyltransferase 31 family.</text>
</comment>
<keyword evidence="9" id="KW-0472">Membrane</keyword>
<dbReference type="EMBL" id="BDGG01000002">
    <property type="protein sequence ID" value="GAU93911.1"/>
    <property type="molecule type" value="Genomic_DNA"/>
</dbReference>
<keyword evidence="6" id="KW-0735">Signal-anchor</keyword>
<evidence type="ECO:0000256" key="3">
    <source>
        <dbReference type="ARBA" id="ARBA00022676"/>
    </source>
</evidence>
<dbReference type="EC" id="2.4.1.-" evidence="10"/>